<reference evidence="1 2" key="1">
    <citation type="submission" date="2019-03" db="EMBL/GenBank/DDBJ databases">
        <authorList>
            <person name="He R.-H."/>
        </authorList>
    </citation>
    <scope>NUCLEOTIDE SEQUENCE [LARGE SCALE GENOMIC DNA]</scope>
    <source>
        <strain evidence="1 2">DSM 19624</strain>
    </source>
</reference>
<evidence type="ECO:0000313" key="1">
    <source>
        <dbReference type="EMBL" id="TFB33408.1"/>
    </source>
</evidence>
<organism evidence="1 2">
    <name type="scientific">Pedobacter alluvionis</name>
    <dbReference type="NCBI Taxonomy" id="475253"/>
    <lineage>
        <taxon>Bacteria</taxon>
        <taxon>Pseudomonadati</taxon>
        <taxon>Bacteroidota</taxon>
        <taxon>Sphingobacteriia</taxon>
        <taxon>Sphingobacteriales</taxon>
        <taxon>Sphingobacteriaceae</taxon>
        <taxon>Pedobacter</taxon>
    </lineage>
</organism>
<dbReference type="RefSeq" id="WP_147438315.1">
    <property type="nucleotide sequence ID" value="NZ_SOPX01000001.1"/>
</dbReference>
<dbReference type="Proteomes" id="UP000297429">
    <property type="component" value="Unassembled WGS sequence"/>
</dbReference>
<gene>
    <name evidence="1" type="ORF">E3V97_05010</name>
</gene>
<accession>A0ABY2HUC7</accession>
<proteinExistence type="predicted"/>
<keyword evidence="2" id="KW-1185">Reference proteome</keyword>
<sequence length="195" mass="22389">MRPTCANIRNELRSLFNGRCDKFDKRSIREILAISFDTELSDLAIKRCDTEKFKPLCNFLQKGGNTREKNMELLACLIDFRPRPFSNYWRQSNGKSDVLSDLSITETGIVEGNNQKVQHNSEFSLQSNKGDYISERNILNESHNWENHDIEVLPNSTFSTNAIQKQKDIVLEYPSGVKLYVDASDINLIAKLVKL</sequence>
<protein>
    <submittedName>
        <fullName evidence="1">Uncharacterized protein</fullName>
    </submittedName>
</protein>
<evidence type="ECO:0000313" key="2">
    <source>
        <dbReference type="Proteomes" id="UP000297429"/>
    </source>
</evidence>
<dbReference type="EMBL" id="SOPX01000001">
    <property type="protein sequence ID" value="TFB33408.1"/>
    <property type="molecule type" value="Genomic_DNA"/>
</dbReference>
<comment type="caution">
    <text evidence="1">The sequence shown here is derived from an EMBL/GenBank/DDBJ whole genome shotgun (WGS) entry which is preliminary data.</text>
</comment>
<name>A0ABY2HUC7_9SPHI</name>